<reference evidence="2" key="1">
    <citation type="submission" date="2023-02" db="EMBL/GenBank/DDBJ databases">
        <title>Genome of toxic invasive species Heracleum sosnowskyi carries increased number of genes despite the absence of recent whole-genome duplications.</title>
        <authorList>
            <person name="Schelkunov M."/>
            <person name="Shtratnikova V."/>
            <person name="Makarenko M."/>
            <person name="Klepikova A."/>
            <person name="Omelchenko D."/>
            <person name="Novikova G."/>
            <person name="Obukhova E."/>
            <person name="Bogdanov V."/>
            <person name="Penin A."/>
            <person name="Logacheva M."/>
        </authorList>
    </citation>
    <scope>NUCLEOTIDE SEQUENCE</scope>
    <source>
        <strain evidence="2">Hsosn_3</strain>
        <tissue evidence="2">Leaf</tissue>
    </source>
</reference>
<accession>A0AAD8HLI1</accession>
<gene>
    <name evidence="2" type="ORF">POM88_035085</name>
</gene>
<dbReference type="PANTHER" id="PTHR33264:SF8">
    <property type="entry name" value="EXPRESSED PROTEIN"/>
    <property type="match status" value="1"/>
</dbReference>
<proteinExistence type="predicted"/>
<name>A0AAD8HLI1_9APIA</name>
<reference evidence="2" key="2">
    <citation type="submission" date="2023-05" db="EMBL/GenBank/DDBJ databases">
        <authorList>
            <person name="Schelkunov M.I."/>
        </authorList>
    </citation>
    <scope>NUCLEOTIDE SEQUENCE</scope>
    <source>
        <strain evidence="2">Hsosn_3</strain>
        <tissue evidence="2">Leaf</tissue>
    </source>
</reference>
<dbReference type="Proteomes" id="UP001237642">
    <property type="component" value="Unassembled WGS sequence"/>
</dbReference>
<dbReference type="AlphaFoldDB" id="A0AAD8HLI1"/>
<feature type="compositionally biased region" description="Polar residues" evidence="1">
    <location>
        <begin position="1"/>
        <end position="13"/>
    </location>
</feature>
<dbReference type="PANTHER" id="PTHR33264">
    <property type="entry name" value="EXPRESSED PROTEIN"/>
    <property type="match status" value="1"/>
</dbReference>
<sequence>MSTSLLLNHSSPSPDRKNRSFNGNSSTFGRSQSLIYFSPTDQRQMLLAEQELWSSTSPTISHAARHTNRRFNAVAGGTTADFAAVACAPIGIADLLVLAVYKVPTGLCRKAIRQKRRRRLMKKGSLLLPPPGQDQMCDCSYCYGMELEIQTGDPVIMAEAMEKDDDMMQLEKEMWDKFYGAGFWRSNSSKAVTVGS</sequence>
<keyword evidence="3" id="KW-1185">Reference proteome</keyword>
<evidence type="ECO:0000313" key="3">
    <source>
        <dbReference type="Proteomes" id="UP001237642"/>
    </source>
</evidence>
<dbReference type="EMBL" id="JAUIZM010000008">
    <property type="protein sequence ID" value="KAK1368993.1"/>
    <property type="molecule type" value="Genomic_DNA"/>
</dbReference>
<feature type="region of interest" description="Disordered" evidence="1">
    <location>
        <begin position="1"/>
        <end position="26"/>
    </location>
</feature>
<protein>
    <submittedName>
        <fullName evidence="2">Tetratricopeptide repeat (TPR) superfamily protein</fullName>
    </submittedName>
</protein>
<evidence type="ECO:0000256" key="1">
    <source>
        <dbReference type="SAM" id="MobiDB-lite"/>
    </source>
</evidence>
<evidence type="ECO:0000313" key="2">
    <source>
        <dbReference type="EMBL" id="KAK1368993.1"/>
    </source>
</evidence>
<comment type="caution">
    <text evidence="2">The sequence shown here is derived from an EMBL/GenBank/DDBJ whole genome shotgun (WGS) entry which is preliminary data.</text>
</comment>
<organism evidence="2 3">
    <name type="scientific">Heracleum sosnowskyi</name>
    <dbReference type="NCBI Taxonomy" id="360622"/>
    <lineage>
        <taxon>Eukaryota</taxon>
        <taxon>Viridiplantae</taxon>
        <taxon>Streptophyta</taxon>
        <taxon>Embryophyta</taxon>
        <taxon>Tracheophyta</taxon>
        <taxon>Spermatophyta</taxon>
        <taxon>Magnoliopsida</taxon>
        <taxon>eudicotyledons</taxon>
        <taxon>Gunneridae</taxon>
        <taxon>Pentapetalae</taxon>
        <taxon>asterids</taxon>
        <taxon>campanulids</taxon>
        <taxon>Apiales</taxon>
        <taxon>Apiaceae</taxon>
        <taxon>Apioideae</taxon>
        <taxon>apioid superclade</taxon>
        <taxon>Tordylieae</taxon>
        <taxon>Tordyliinae</taxon>
        <taxon>Heracleum</taxon>
    </lineage>
</organism>